<dbReference type="InterPro" id="IPR015797">
    <property type="entry name" value="NUDIX_hydrolase-like_dom_sf"/>
</dbReference>
<dbReference type="InterPro" id="IPR000086">
    <property type="entry name" value="NUDIX_hydrolase_dom"/>
</dbReference>
<keyword evidence="6" id="KW-0464">Manganese</keyword>
<dbReference type="PROSITE" id="PS51462">
    <property type="entry name" value="NUDIX"/>
    <property type="match status" value="1"/>
</dbReference>
<evidence type="ECO:0000256" key="1">
    <source>
        <dbReference type="ARBA" id="ARBA00001936"/>
    </source>
</evidence>
<protein>
    <recommendedName>
        <fullName evidence="7">Nudix hydrolase domain-containing protein</fullName>
    </recommendedName>
</protein>
<gene>
    <name evidence="8" type="ORF">WPS_19170</name>
</gene>
<dbReference type="EMBL" id="AP025523">
    <property type="protein sequence ID" value="BDE06641.1"/>
    <property type="molecule type" value="Genomic_DNA"/>
</dbReference>
<evidence type="ECO:0000256" key="2">
    <source>
        <dbReference type="ARBA" id="ARBA00001946"/>
    </source>
</evidence>
<evidence type="ECO:0000313" key="9">
    <source>
        <dbReference type="Proteomes" id="UP001317532"/>
    </source>
</evidence>
<keyword evidence="3" id="KW-0479">Metal-binding</keyword>
<reference evidence="8 9" key="1">
    <citation type="journal article" date="2022" name="ISME Commun">
        <title>Vulcanimicrobium alpinus gen. nov. sp. nov., the first cultivated representative of the candidate phylum 'Eremiobacterota', is a metabolically versatile aerobic anoxygenic phototroph.</title>
        <authorList>
            <person name="Yabe S."/>
            <person name="Muto K."/>
            <person name="Abe K."/>
            <person name="Yokota A."/>
            <person name="Staudigel H."/>
            <person name="Tebo B.M."/>
        </authorList>
    </citation>
    <scope>NUCLEOTIDE SEQUENCE [LARGE SCALE GENOMIC DNA]</scope>
    <source>
        <strain evidence="8 9">WC8-2</strain>
    </source>
</reference>
<evidence type="ECO:0000256" key="3">
    <source>
        <dbReference type="ARBA" id="ARBA00022723"/>
    </source>
</evidence>
<dbReference type="GO" id="GO:0046872">
    <property type="term" value="F:metal ion binding"/>
    <property type="evidence" value="ECO:0007669"/>
    <property type="project" value="UniProtKB-KW"/>
</dbReference>
<sequence>MAIGIVAAPPHGVLFVERASHLRDHPGQIGLPGGGVDPADGGDPARTALRELREEVGVAPERVTIVGRLPEVSQQVNTFDVTPFVAVIAPGPFTIDGSETAGMFTIPLEFIVSGALRRGTIEFAERLIETYLLDYEGRRVWGLTGRILRSFVEHWHDGKCDLRGAVAAALTDVRRRHA</sequence>
<dbReference type="SUPFAM" id="SSF55811">
    <property type="entry name" value="Nudix"/>
    <property type="match status" value="1"/>
</dbReference>
<proteinExistence type="predicted"/>
<comment type="cofactor">
    <cofactor evidence="2">
        <name>Mg(2+)</name>
        <dbReference type="ChEBI" id="CHEBI:18420"/>
    </cofactor>
</comment>
<evidence type="ECO:0000256" key="6">
    <source>
        <dbReference type="ARBA" id="ARBA00023211"/>
    </source>
</evidence>
<organism evidence="8 9">
    <name type="scientific">Vulcanimicrobium alpinum</name>
    <dbReference type="NCBI Taxonomy" id="3016050"/>
    <lineage>
        <taxon>Bacteria</taxon>
        <taxon>Bacillati</taxon>
        <taxon>Vulcanimicrobiota</taxon>
        <taxon>Vulcanimicrobiia</taxon>
        <taxon>Vulcanimicrobiales</taxon>
        <taxon>Vulcanimicrobiaceae</taxon>
        <taxon>Vulcanimicrobium</taxon>
    </lineage>
</organism>
<keyword evidence="5" id="KW-0460">Magnesium</keyword>
<evidence type="ECO:0000259" key="7">
    <source>
        <dbReference type="PROSITE" id="PS51462"/>
    </source>
</evidence>
<comment type="cofactor">
    <cofactor evidence="1">
        <name>Mn(2+)</name>
        <dbReference type="ChEBI" id="CHEBI:29035"/>
    </cofactor>
</comment>
<feature type="domain" description="Nudix hydrolase" evidence="7">
    <location>
        <begin position="1"/>
        <end position="129"/>
    </location>
</feature>
<dbReference type="CDD" id="cd03426">
    <property type="entry name" value="NUDIX_CoAse_Nudt7"/>
    <property type="match status" value="1"/>
</dbReference>
<dbReference type="Gene3D" id="3.90.79.10">
    <property type="entry name" value="Nucleoside Triphosphate Pyrophosphohydrolase"/>
    <property type="match status" value="1"/>
</dbReference>
<dbReference type="KEGG" id="vab:WPS_19170"/>
<evidence type="ECO:0000256" key="4">
    <source>
        <dbReference type="ARBA" id="ARBA00022801"/>
    </source>
</evidence>
<dbReference type="AlphaFoldDB" id="A0AAN2CA23"/>
<dbReference type="PANTHER" id="PTHR12992:SF11">
    <property type="entry name" value="MITOCHONDRIAL COENZYME A DIPHOSPHATASE NUDT8"/>
    <property type="match status" value="1"/>
</dbReference>
<name>A0AAN2CA23_UNVUL</name>
<accession>A0AAN2CA23</accession>
<dbReference type="InterPro" id="IPR045121">
    <property type="entry name" value="CoAse"/>
</dbReference>
<dbReference type="GO" id="GO:0010945">
    <property type="term" value="F:coenzyme A diphosphatase activity"/>
    <property type="evidence" value="ECO:0007669"/>
    <property type="project" value="InterPro"/>
</dbReference>
<dbReference type="Proteomes" id="UP001317532">
    <property type="component" value="Chromosome"/>
</dbReference>
<evidence type="ECO:0000313" key="8">
    <source>
        <dbReference type="EMBL" id="BDE06641.1"/>
    </source>
</evidence>
<dbReference type="Pfam" id="PF00293">
    <property type="entry name" value="NUDIX"/>
    <property type="match status" value="1"/>
</dbReference>
<keyword evidence="9" id="KW-1185">Reference proteome</keyword>
<dbReference type="PANTHER" id="PTHR12992">
    <property type="entry name" value="NUDIX HYDROLASE"/>
    <property type="match status" value="1"/>
</dbReference>
<evidence type="ECO:0000256" key="5">
    <source>
        <dbReference type="ARBA" id="ARBA00022842"/>
    </source>
</evidence>
<keyword evidence="4" id="KW-0378">Hydrolase</keyword>